<dbReference type="EMBL" id="JAYKXN010000003">
    <property type="protein sequence ID" value="KAK7301766.1"/>
    <property type="molecule type" value="Genomic_DNA"/>
</dbReference>
<reference evidence="1 2" key="1">
    <citation type="submission" date="2024-01" db="EMBL/GenBank/DDBJ databases">
        <title>The genomes of 5 underutilized Papilionoideae crops provide insights into root nodulation and disease resistance.</title>
        <authorList>
            <person name="Yuan L."/>
        </authorList>
    </citation>
    <scope>NUCLEOTIDE SEQUENCE [LARGE SCALE GENOMIC DNA]</scope>
    <source>
        <strain evidence="1">LY-2023</strain>
        <tissue evidence="1">Leaf</tissue>
    </source>
</reference>
<proteinExistence type="predicted"/>
<name>A0AAN9JP57_CLITE</name>
<dbReference type="Proteomes" id="UP001359559">
    <property type="component" value="Unassembled WGS sequence"/>
</dbReference>
<keyword evidence="2" id="KW-1185">Reference proteome</keyword>
<accession>A0AAN9JP57</accession>
<protein>
    <submittedName>
        <fullName evidence="1">Uncharacterized protein</fullName>
    </submittedName>
</protein>
<organism evidence="1 2">
    <name type="scientific">Clitoria ternatea</name>
    <name type="common">Butterfly pea</name>
    <dbReference type="NCBI Taxonomy" id="43366"/>
    <lineage>
        <taxon>Eukaryota</taxon>
        <taxon>Viridiplantae</taxon>
        <taxon>Streptophyta</taxon>
        <taxon>Embryophyta</taxon>
        <taxon>Tracheophyta</taxon>
        <taxon>Spermatophyta</taxon>
        <taxon>Magnoliopsida</taxon>
        <taxon>eudicotyledons</taxon>
        <taxon>Gunneridae</taxon>
        <taxon>Pentapetalae</taxon>
        <taxon>rosids</taxon>
        <taxon>fabids</taxon>
        <taxon>Fabales</taxon>
        <taxon>Fabaceae</taxon>
        <taxon>Papilionoideae</taxon>
        <taxon>50 kb inversion clade</taxon>
        <taxon>NPAAA clade</taxon>
        <taxon>indigoferoid/millettioid clade</taxon>
        <taxon>Phaseoleae</taxon>
        <taxon>Clitoria</taxon>
    </lineage>
</organism>
<sequence length="78" mass="8326">MDRLSSDSPLLGGTIKPHDSRCCSNSHGVNIDARWGGGGKHDDRVCGDVLLFPLWASKFLAPCNLQCFGGTVPANVQE</sequence>
<comment type="caution">
    <text evidence="1">The sequence shown here is derived from an EMBL/GenBank/DDBJ whole genome shotgun (WGS) entry which is preliminary data.</text>
</comment>
<evidence type="ECO:0000313" key="1">
    <source>
        <dbReference type="EMBL" id="KAK7301766.1"/>
    </source>
</evidence>
<gene>
    <name evidence="1" type="ORF">RJT34_12640</name>
</gene>
<dbReference type="AlphaFoldDB" id="A0AAN9JP57"/>
<evidence type="ECO:0000313" key="2">
    <source>
        <dbReference type="Proteomes" id="UP001359559"/>
    </source>
</evidence>